<gene>
    <name evidence="2" type="ORF">PAHAL_5G186600</name>
</gene>
<proteinExistence type="predicted"/>
<keyword evidence="1" id="KW-0472">Membrane</keyword>
<reference evidence="2" key="1">
    <citation type="submission" date="2018-04" db="EMBL/GenBank/DDBJ databases">
        <title>WGS assembly of Panicum hallii.</title>
        <authorList>
            <person name="Lovell J."/>
            <person name="Jenkins J."/>
            <person name="Lowry D."/>
            <person name="Mamidi S."/>
            <person name="Sreedasyam A."/>
            <person name="Weng X."/>
            <person name="Barry K."/>
            <person name="Bonette J."/>
            <person name="Campitelli B."/>
            <person name="Daum C."/>
            <person name="Gordon S."/>
            <person name="Gould B."/>
            <person name="Lipzen A."/>
            <person name="Macqueen A."/>
            <person name="Palacio-Mejia J."/>
            <person name="Plott C."/>
            <person name="Shakirov E."/>
            <person name="Shu S."/>
            <person name="Yoshinaga Y."/>
            <person name="Zane M."/>
            <person name="Rokhsar D."/>
            <person name="Grimwood J."/>
            <person name="Schmutz J."/>
            <person name="Juenger T."/>
        </authorList>
    </citation>
    <scope>NUCLEOTIDE SEQUENCE [LARGE SCALE GENOMIC DNA]</scope>
    <source>
        <strain evidence="2">FIL2</strain>
    </source>
</reference>
<accession>A0A2S3HSK2</accession>
<dbReference type="AlphaFoldDB" id="A0A2S3HSK2"/>
<evidence type="ECO:0000256" key="1">
    <source>
        <dbReference type="SAM" id="Phobius"/>
    </source>
</evidence>
<sequence length="73" mass="8128">MEGGNHIKLERVSHSKINVVTEIRLLIPGWRTHISWALWPVTLLLPLFGLFPGSVLSSKFVIFSLLQCGGSTQ</sequence>
<protein>
    <submittedName>
        <fullName evidence="2">Uncharacterized protein</fullName>
    </submittedName>
</protein>
<organism evidence="2">
    <name type="scientific">Panicum hallii</name>
    <dbReference type="NCBI Taxonomy" id="206008"/>
    <lineage>
        <taxon>Eukaryota</taxon>
        <taxon>Viridiplantae</taxon>
        <taxon>Streptophyta</taxon>
        <taxon>Embryophyta</taxon>
        <taxon>Tracheophyta</taxon>
        <taxon>Spermatophyta</taxon>
        <taxon>Magnoliopsida</taxon>
        <taxon>Liliopsida</taxon>
        <taxon>Poales</taxon>
        <taxon>Poaceae</taxon>
        <taxon>PACMAD clade</taxon>
        <taxon>Panicoideae</taxon>
        <taxon>Panicodae</taxon>
        <taxon>Paniceae</taxon>
        <taxon>Panicinae</taxon>
        <taxon>Panicum</taxon>
        <taxon>Panicum sect. Panicum</taxon>
    </lineage>
</organism>
<feature type="transmembrane region" description="Helical" evidence="1">
    <location>
        <begin position="36"/>
        <end position="56"/>
    </location>
</feature>
<dbReference type="EMBL" id="CM008050">
    <property type="protein sequence ID" value="PAN28954.2"/>
    <property type="molecule type" value="Genomic_DNA"/>
</dbReference>
<name>A0A2S3HSK2_9POAL</name>
<dbReference type="Gramene" id="PAN28954">
    <property type="protein sequence ID" value="PAN28954"/>
    <property type="gene ID" value="PAHAL_5G186600"/>
</dbReference>
<keyword evidence="1" id="KW-1133">Transmembrane helix</keyword>
<dbReference type="Proteomes" id="UP000243499">
    <property type="component" value="Chromosome 5"/>
</dbReference>
<keyword evidence="1" id="KW-0812">Transmembrane</keyword>
<evidence type="ECO:0000313" key="2">
    <source>
        <dbReference type="EMBL" id="PAN28954.2"/>
    </source>
</evidence>